<dbReference type="InterPro" id="IPR011010">
    <property type="entry name" value="DNA_brk_join_enz"/>
</dbReference>
<dbReference type="SUPFAM" id="SSF56349">
    <property type="entry name" value="DNA breaking-rejoining enzymes"/>
    <property type="match status" value="1"/>
</dbReference>
<dbReference type="Proteomes" id="UP001497623">
    <property type="component" value="Unassembled WGS sequence"/>
</dbReference>
<evidence type="ECO:0000313" key="3">
    <source>
        <dbReference type="EMBL" id="CAL4129626.1"/>
    </source>
</evidence>
<proteinExistence type="predicted"/>
<dbReference type="InterPro" id="IPR010998">
    <property type="entry name" value="Integrase_recombinase_N"/>
</dbReference>
<name>A0AAV2RKD6_MEGNR</name>
<evidence type="ECO:0000256" key="2">
    <source>
        <dbReference type="ARBA" id="ARBA00023172"/>
    </source>
</evidence>
<evidence type="ECO:0000313" key="4">
    <source>
        <dbReference type="Proteomes" id="UP001497623"/>
    </source>
</evidence>
<keyword evidence="4" id="KW-1185">Reference proteome</keyword>
<dbReference type="GO" id="GO:0006310">
    <property type="term" value="P:DNA recombination"/>
    <property type="evidence" value="ECO:0007669"/>
    <property type="project" value="UniProtKB-KW"/>
</dbReference>
<evidence type="ECO:0000256" key="1">
    <source>
        <dbReference type="ARBA" id="ARBA00023125"/>
    </source>
</evidence>
<dbReference type="Gene3D" id="1.10.443.10">
    <property type="entry name" value="Intergrase catalytic core"/>
    <property type="match status" value="1"/>
</dbReference>
<dbReference type="PANTHER" id="PTHR35617">
    <property type="entry name" value="PHAGE_INTEGRASE DOMAIN-CONTAINING PROTEIN"/>
    <property type="match status" value="1"/>
</dbReference>
<gene>
    <name evidence="3" type="ORF">MNOR_LOCUS26331</name>
</gene>
<sequence length="314" mass="36323">MAAPIRNSSARDYQHKWEMFINFLIDRNISPEEVSISSVFKFLTFLFYEKNFKPGTVAHYRSALTIPLLLSFNIDLKIPGVSDLLRGMRLQRPASPVLQPAWDLKKVLTFIENIPEPISDLMLLRKAAFLLQFSTGYRISELHACVRDEVYCQFHFTPSYKLRLRPHPSFLAKNECPTKRWTHKEVRSLRLPNGNFSKLFPVTTLREYLDRTFRVSTGQLFRSHKRGLKELSIPQLKTHICNIVLLGDPQTRVKVHDVRKYATSCALAETMLVGELVRAVGWSSAGTFFRYYLTQTEPLPMPVFLPVPTPRDQH</sequence>
<organism evidence="3 4">
    <name type="scientific">Meganyctiphanes norvegica</name>
    <name type="common">Northern krill</name>
    <name type="synonym">Thysanopoda norvegica</name>
    <dbReference type="NCBI Taxonomy" id="48144"/>
    <lineage>
        <taxon>Eukaryota</taxon>
        <taxon>Metazoa</taxon>
        <taxon>Ecdysozoa</taxon>
        <taxon>Arthropoda</taxon>
        <taxon>Crustacea</taxon>
        <taxon>Multicrustacea</taxon>
        <taxon>Malacostraca</taxon>
        <taxon>Eumalacostraca</taxon>
        <taxon>Eucarida</taxon>
        <taxon>Euphausiacea</taxon>
        <taxon>Euphausiidae</taxon>
        <taxon>Meganyctiphanes</taxon>
    </lineage>
</organism>
<dbReference type="EMBL" id="CAXKWB010026142">
    <property type="protein sequence ID" value="CAL4129626.1"/>
    <property type="molecule type" value="Genomic_DNA"/>
</dbReference>
<dbReference type="GO" id="GO:0003677">
    <property type="term" value="F:DNA binding"/>
    <property type="evidence" value="ECO:0007669"/>
    <property type="project" value="UniProtKB-KW"/>
</dbReference>
<comment type="caution">
    <text evidence="3">The sequence shown here is derived from an EMBL/GenBank/DDBJ whole genome shotgun (WGS) entry which is preliminary data.</text>
</comment>
<protein>
    <submittedName>
        <fullName evidence="3">Uncharacterized protein</fullName>
    </submittedName>
</protein>
<reference evidence="3 4" key="1">
    <citation type="submission" date="2024-05" db="EMBL/GenBank/DDBJ databases">
        <authorList>
            <person name="Wallberg A."/>
        </authorList>
    </citation>
    <scope>NUCLEOTIDE SEQUENCE [LARGE SCALE GENOMIC DNA]</scope>
</reference>
<dbReference type="Gene3D" id="1.10.150.130">
    <property type="match status" value="1"/>
</dbReference>
<dbReference type="InterPro" id="IPR013762">
    <property type="entry name" value="Integrase-like_cat_sf"/>
</dbReference>
<dbReference type="PANTHER" id="PTHR35617:SF3">
    <property type="entry name" value="CORE-BINDING (CB) DOMAIN-CONTAINING PROTEIN"/>
    <property type="match status" value="1"/>
</dbReference>
<keyword evidence="1" id="KW-0238">DNA-binding</keyword>
<dbReference type="AlphaFoldDB" id="A0AAV2RKD6"/>
<accession>A0AAV2RKD6</accession>
<dbReference type="GO" id="GO:0015074">
    <property type="term" value="P:DNA integration"/>
    <property type="evidence" value="ECO:0007669"/>
    <property type="project" value="InterPro"/>
</dbReference>
<keyword evidence="2" id="KW-0233">DNA recombination</keyword>